<proteinExistence type="predicted"/>
<gene>
    <name evidence="3" type="ORF">llap_9822</name>
</gene>
<feature type="region of interest" description="Disordered" evidence="1">
    <location>
        <begin position="90"/>
        <end position="116"/>
    </location>
</feature>
<reference evidence="4" key="1">
    <citation type="submission" date="2017-11" db="EMBL/GenBank/DDBJ databases">
        <authorList>
            <person name="Lima N.C."/>
            <person name="Parody-Merino A.M."/>
            <person name="Battley P.F."/>
            <person name="Fidler A.E."/>
            <person name="Prosdocimi F."/>
        </authorList>
    </citation>
    <scope>NUCLEOTIDE SEQUENCE [LARGE SCALE GENOMIC DNA]</scope>
</reference>
<dbReference type="AlphaFoldDB" id="A0A2I0U1H6"/>
<feature type="chain" id="PRO_5014145874" evidence="2">
    <location>
        <begin position="23"/>
        <end position="116"/>
    </location>
</feature>
<evidence type="ECO:0000256" key="1">
    <source>
        <dbReference type="SAM" id="MobiDB-lite"/>
    </source>
</evidence>
<sequence length="116" mass="12297">MVELSFLLLAGWLAAPSPEPAAEPKDQEESVAVARNCHCSKAGRSGAALAKAACSSPCSRRVSQVRLTLCHVLYCGLLQLSTEHLLEEALQKQGEQRPSGSPGLQEGREKGLSEAV</sequence>
<dbReference type="Proteomes" id="UP000233556">
    <property type="component" value="Unassembled WGS sequence"/>
</dbReference>
<evidence type="ECO:0000313" key="3">
    <source>
        <dbReference type="EMBL" id="PKU39869.1"/>
    </source>
</evidence>
<organism evidence="3 4">
    <name type="scientific">Limosa lapponica baueri</name>
    <dbReference type="NCBI Taxonomy" id="1758121"/>
    <lineage>
        <taxon>Eukaryota</taxon>
        <taxon>Metazoa</taxon>
        <taxon>Chordata</taxon>
        <taxon>Craniata</taxon>
        <taxon>Vertebrata</taxon>
        <taxon>Euteleostomi</taxon>
        <taxon>Archelosauria</taxon>
        <taxon>Archosauria</taxon>
        <taxon>Dinosauria</taxon>
        <taxon>Saurischia</taxon>
        <taxon>Theropoda</taxon>
        <taxon>Coelurosauria</taxon>
        <taxon>Aves</taxon>
        <taxon>Neognathae</taxon>
        <taxon>Neoaves</taxon>
        <taxon>Charadriiformes</taxon>
        <taxon>Scolopacidae</taxon>
        <taxon>Limosa</taxon>
    </lineage>
</organism>
<evidence type="ECO:0000313" key="4">
    <source>
        <dbReference type="Proteomes" id="UP000233556"/>
    </source>
</evidence>
<accession>A0A2I0U1H6</accession>
<feature type="compositionally biased region" description="Basic and acidic residues" evidence="1">
    <location>
        <begin position="106"/>
        <end position="116"/>
    </location>
</feature>
<reference evidence="4" key="2">
    <citation type="submission" date="2017-12" db="EMBL/GenBank/DDBJ databases">
        <title>Genome sequence of the Bar-tailed Godwit (Limosa lapponica baueri).</title>
        <authorList>
            <person name="Lima N.C.B."/>
            <person name="Parody-Merino A.M."/>
            <person name="Battley P.F."/>
            <person name="Fidler A.E."/>
            <person name="Prosdocimi F."/>
        </authorList>
    </citation>
    <scope>NUCLEOTIDE SEQUENCE [LARGE SCALE GENOMIC DNA]</scope>
</reference>
<feature type="signal peptide" evidence="2">
    <location>
        <begin position="1"/>
        <end position="22"/>
    </location>
</feature>
<keyword evidence="4" id="KW-1185">Reference proteome</keyword>
<dbReference type="EMBL" id="KZ506391">
    <property type="protein sequence ID" value="PKU39869.1"/>
    <property type="molecule type" value="Genomic_DNA"/>
</dbReference>
<evidence type="ECO:0000256" key="2">
    <source>
        <dbReference type="SAM" id="SignalP"/>
    </source>
</evidence>
<protein>
    <submittedName>
        <fullName evidence="3">Uncharacterized protein</fullName>
    </submittedName>
</protein>
<name>A0A2I0U1H6_LIMLA</name>
<keyword evidence="2" id="KW-0732">Signal</keyword>